<keyword evidence="9" id="KW-1185">Reference proteome</keyword>
<evidence type="ECO:0000256" key="4">
    <source>
        <dbReference type="ARBA" id="ARBA00022989"/>
    </source>
</evidence>
<feature type="transmembrane region" description="Helical" evidence="6">
    <location>
        <begin position="204"/>
        <end position="221"/>
    </location>
</feature>
<feature type="transmembrane region" description="Helical" evidence="6">
    <location>
        <begin position="37"/>
        <end position="53"/>
    </location>
</feature>
<feature type="transmembrane region" description="Helical" evidence="6">
    <location>
        <begin position="65"/>
        <end position="83"/>
    </location>
</feature>
<organism evidence="8 9">
    <name type="scientific">Caldisalinibacter kiritimatiensis</name>
    <dbReference type="NCBI Taxonomy" id="1304284"/>
    <lineage>
        <taxon>Bacteria</taxon>
        <taxon>Bacillati</taxon>
        <taxon>Bacillota</taxon>
        <taxon>Tissierellia</taxon>
        <taxon>Tissierellales</taxon>
        <taxon>Thermohalobacteraceae</taxon>
        <taxon>Caldisalinibacter</taxon>
    </lineage>
</organism>
<dbReference type="InterPro" id="IPR037185">
    <property type="entry name" value="EmrE-like"/>
</dbReference>
<evidence type="ECO:0000256" key="1">
    <source>
        <dbReference type="ARBA" id="ARBA00004141"/>
    </source>
</evidence>
<evidence type="ECO:0000256" key="6">
    <source>
        <dbReference type="SAM" id="Phobius"/>
    </source>
</evidence>
<feature type="transmembrane region" description="Helical" evidence="6">
    <location>
        <begin position="95"/>
        <end position="113"/>
    </location>
</feature>
<dbReference type="PANTHER" id="PTHR22911">
    <property type="entry name" value="ACYL-MALONYL CONDENSING ENZYME-RELATED"/>
    <property type="match status" value="1"/>
</dbReference>
<feature type="transmembrane region" description="Helical" evidence="6">
    <location>
        <begin position="175"/>
        <end position="198"/>
    </location>
</feature>
<proteinExistence type="inferred from homology"/>
<dbReference type="STRING" id="1304284.L21TH_2039"/>
<dbReference type="AlphaFoldDB" id="R1CTB2"/>
<evidence type="ECO:0000313" key="9">
    <source>
        <dbReference type="Proteomes" id="UP000013378"/>
    </source>
</evidence>
<feature type="transmembrane region" description="Helical" evidence="6">
    <location>
        <begin position="143"/>
        <end position="163"/>
    </location>
</feature>
<keyword evidence="3 6" id="KW-0812">Transmembrane</keyword>
<dbReference type="EMBL" id="ARZA01000226">
    <property type="protein sequence ID" value="EOC99928.1"/>
    <property type="molecule type" value="Genomic_DNA"/>
</dbReference>
<feature type="transmembrane region" description="Helical" evidence="6">
    <location>
        <begin position="259"/>
        <end position="275"/>
    </location>
</feature>
<sequence length="282" mass="30863">MENKTKGIILILLSALFFSLMAASVKSLEGMPVPEKIFFRNLLGLIIASYIIVKNKKPLLGNNKKFLALRGLLGLCGVAAYFYALSNINLADAVILNKMSPFFVMVFSALFLGEKIKKPQVLALIIAVLGASFVVKPKFDSSVLPALIALLSAVFAGGAYTAIRHLRHTDAPETIVFYFAFFSTIAMIPFMLSGQFIIPNFTQILKLVALGVFATTAQFLMTNAYRYAPAGELSIYTYVNIVFSTMIGLIVWAEIPDSLSILGGFLIISAGYINYRSNRKIS</sequence>
<keyword evidence="4 6" id="KW-1133">Transmembrane helix</keyword>
<evidence type="ECO:0000256" key="2">
    <source>
        <dbReference type="ARBA" id="ARBA00007362"/>
    </source>
</evidence>
<feature type="domain" description="EamA" evidence="7">
    <location>
        <begin position="6"/>
        <end position="135"/>
    </location>
</feature>
<gene>
    <name evidence="8" type="ORF">L21TH_2039</name>
</gene>
<accession>R1CTB2</accession>
<evidence type="ECO:0000259" key="7">
    <source>
        <dbReference type="Pfam" id="PF00892"/>
    </source>
</evidence>
<keyword evidence="5 6" id="KW-0472">Membrane</keyword>
<dbReference type="GO" id="GO:0016020">
    <property type="term" value="C:membrane"/>
    <property type="evidence" value="ECO:0007669"/>
    <property type="project" value="UniProtKB-SubCell"/>
</dbReference>
<evidence type="ECO:0000256" key="5">
    <source>
        <dbReference type="ARBA" id="ARBA00023136"/>
    </source>
</evidence>
<comment type="subcellular location">
    <subcellularLocation>
        <location evidence="1">Membrane</location>
        <topology evidence="1">Multi-pass membrane protein</topology>
    </subcellularLocation>
</comment>
<protein>
    <recommendedName>
        <fullName evidence="7">EamA domain-containing protein</fullName>
    </recommendedName>
</protein>
<name>R1CTB2_9FIRM</name>
<evidence type="ECO:0000313" key="8">
    <source>
        <dbReference type="EMBL" id="EOC99928.1"/>
    </source>
</evidence>
<evidence type="ECO:0000256" key="3">
    <source>
        <dbReference type="ARBA" id="ARBA00022692"/>
    </source>
</evidence>
<dbReference type="OrthoDB" id="5148831at2"/>
<feature type="transmembrane region" description="Helical" evidence="6">
    <location>
        <begin position="120"/>
        <end position="137"/>
    </location>
</feature>
<feature type="transmembrane region" description="Helical" evidence="6">
    <location>
        <begin position="233"/>
        <end position="253"/>
    </location>
</feature>
<dbReference type="InterPro" id="IPR000620">
    <property type="entry name" value="EamA_dom"/>
</dbReference>
<dbReference type="eggNOG" id="COG0697">
    <property type="taxonomic scope" value="Bacteria"/>
</dbReference>
<reference evidence="8 9" key="1">
    <citation type="journal article" date="2015" name="Geomicrobiol. J.">
        <title>Caldisalinibacter kiritimatiensis gen. nov., sp. nov., a moderately thermohalophilic thiosulfate-reducing bacterium from a hypersaline microbial mat.</title>
        <authorList>
            <person name="Ben Hania W."/>
            <person name="Joseph M."/>
            <person name="Fiebig A."/>
            <person name="Bunk B."/>
            <person name="Klenk H.-P."/>
            <person name="Fardeau M.-L."/>
            <person name="Spring S."/>
        </authorList>
    </citation>
    <scope>NUCLEOTIDE SEQUENCE [LARGE SCALE GENOMIC DNA]</scope>
    <source>
        <strain evidence="8 9">L21-TH-D2</strain>
    </source>
</reference>
<dbReference type="PANTHER" id="PTHR22911:SF6">
    <property type="entry name" value="SOLUTE CARRIER FAMILY 35 MEMBER G1"/>
    <property type="match status" value="1"/>
</dbReference>
<dbReference type="Proteomes" id="UP000013378">
    <property type="component" value="Unassembled WGS sequence"/>
</dbReference>
<feature type="domain" description="EamA" evidence="7">
    <location>
        <begin position="146"/>
        <end position="272"/>
    </location>
</feature>
<comment type="caution">
    <text evidence="8">The sequence shown here is derived from an EMBL/GenBank/DDBJ whole genome shotgun (WGS) entry which is preliminary data.</text>
</comment>
<dbReference type="RefSeq" id="WP_006315438.1">
    <property type="nucleotide sequence ID" value="NZ_ARZA01000226.1"/>
</dbReference>
<dbReference type="SUPFAM" id="SSF103481">
    <property type="entry name" value="Multidrug resistance efflux transporter EmrE"/>
    <property type="match status" value="2"/>
</dbReference>
<comment type="similarity">
    <text evidence="2">Belongs to the EamA transporter family.</text>
</comment>
<dbReference type="Pfam" id="PF00892">
    <property type="entry name" value="EamA"/>
    <property type="match status" value="2"/>
</dbReference>